<reference evidence="3" key="1">
    <citation type="submission" date="2018-06" db="EMBL/GenBank/DDBJ databases">
        <authorList>
            <person name="Zhirakovskaya E."/>
        </authorList>
    </citation>
    <scope>NUCLEOTIDE SEQUENCE</scope>
</reference>
<proteinExistence type="predicted"/>
<feature type="compositionally biased region" description="Low complexity" evidence="1">
    <location>
        <begin position="108"/>
        <end position="139"/>
    </location>
</feature>
<gene>
    <name evidence="3" type="ORF">MNBD_ALPHA07-1809</name>
</gene>
<dbReference type="Pfam" id="PF11014">
    <property type="entry name" value="DUF2852"/>
    <property type="match status" value="1"/>
</dbReference>
<dbReference type="AlphaFoldDB" id="A0A3B0SGR6"/>
<keyword evidence="2" id="KW-0812">Transmembrane</keyword>
<feature type="region of interest" description="Disordered" evidence="1">
    <location>
        <begin position="104"/>
        <end position="139"/>
    </location>
</feature>
<keyword evidence="2" id="KW-1133">Transmembrane helix</keyword>
<evidence type="ECO:0000313" key="3">
    <source>
        <dbReference type="EMBL" id="VAW03530.1"/>
    </source>
</evidence>
<sequence>MTTFDQPAQNTGFTAWVSRSEFWLDGKGKGAWIAAMVLGFIVFWPVGLALLAYMIWSNKMSCKSSRRSCRRHTIVRTSPQPATRPLTPINPNLISSWRIVKKPPPQQITPQITPQAAPQITPQAAPQATPQATPRPEPH</sequence>
<name>A0A3B0SGR6_9ZZZZ</name>
<dbReference type="InterPro" id="IPR021273">
    <property type="entry name" value="DUF2852"/>
</dbReference>
<evidence type="ECO:0000256" key="1">
    <source>
        <dbReference type="SAM" id="MobiDB-lite"/>
    </source>
</evidence>
<accession>A0A3B0SGR6</accession>
<evidence type="ECO:0000256" key="2">
    <source>
        <dbReference type="SAM" id="Phobius"/>
    </source>
</evidence>
<protein>
    <submittedName>
        <fullName evidence="3">Uncharacterized protein</fullName>
    </submittedName>
</protein>
<organism evidence="3">
    <name type="scientific">hydrothermal vent metagenome</name>
    <dbReference type="NCBI Taxonomy" id="652676"/>
    <lineage>
        <taxon>unclassified sequences</taxon>
        <taxon>metagenomes</taxon>
        <taxon>ecological metagenomes</taxon>
    </lineage>
</organism>
<feature type="transmembrane region" description="Helical" evidence="2">
    <location>
        <begin position="31"/>
        <end position="56"/>
    </location>
</feature>
<keyword evidence="2" id="KW-0472">Membrane</keyword>
<dbReference type="EMBL" id="UOEG01000262">
    <property type="protein sequence ID" value="VAW03530.1"/>
    <property type="molecule type" value="Genomic_DNA"/>
</dbReference>